<organism evidence="2 3">
    <name type="scientific">Paenimyroides ummariense</name>
    <dbReference type="NCBI Taxonomy" id="913024"/>
    <lineage>
        <taxon>Bacteria</taxon>
        <taxon>Pseudomonadati</taxon>
        <taxon>Bacteroidota</taxon>
        <taxon>Flavobacteriia</taxon>
        <taxon>Flavobacteriales</taxon>
        <taxon>Flavobacteriaceae</taxon>
        <taxon>Paenimyroides</taxon>
    </lineage>
</organism>
<keyword evidence="1" id="KW-0732">Signal</keyword>
<sequence>MKISILYILICFCVFSNISFSQSKKGDKIYILFDNYKDKHEKDVVFKSYLICVDDKHIDFGYGTAEKVEKLKQLKYPITNRKKLSAIIANDFFENNKIEFYVIEKVGDYYYKRRVDYRFRMEEHDESFWHQKVK</sequence>
<protein>
    <submittedName>
        <fullName evidence="2">Uncharacterized protein</fullName>
    </submittedName>
</protein>
<evidence type="ECO:0000313" key="3">
    <source>
        <dbReference type="Proteomes" id="UP000199036"/>
    </source>
</evidence>
<feature type="chain" id="PRO_5011670718" evidence="1">
    <location>
        <begin position="22"/>
        <end position="134"/>
    </location>
</feature>
<proteinExistence type="predicted"/>
<evidence type="ECO:0000256" key="1">
    <source>
        <dbReference type="SAM" id="SignalP"/>
    </source>
</evidence>
<gene>
    <name evidence="2" type="ORF">SAMN05421741_10789</name>
</gene>
<dbReference type="RefSeq" id="WP_091521364.1">
    <property type="nucleotide sequence ID" value="NZ_FOVI01000007.1"/>
</dbReference>
<accession>A0A1I5A409</accession>
<keyword evidence="3" id="KW-1185">Reference proteome</keyword>
<dbReference type="EMBL" id="FOVI01000007">
    <property type="protein sequence ID" value="SFN57117.1"/>
    <property type="molecule type" value="Genomic_DNA"/>
</dbReference>
<evidence type="ECO:0000313" key="2">
    <source>
        <dbReference type="EMBL" id="SFN57117.1"/>
    </source>
</evidence>
<dbReference type="STRING" id="913024.SAMN05421741_10789"/>
<reference evidence="3" key="1">
    <citation type="submission" date="2016-10" db="EMBL/GenBank/DDBJ databases">
        <authorList>
            <person name="Varghese N."/>
            <person name="Submissions S."/>
        </authorList>
    </citation>
    <scope>NUCLEOTIDE SEQUENCE [LARGE SCALE GENOMIC DNA]</scope>
    <source>
        <strain evidence="3">DS-12</strain>
    </source>
</reference>
<feature type="signal peptide" evidence="1">
    <location>
        <begin position="1"/>
        <end position="21"/>
    </location>
</feature>
<dbReference type="Proteomes" id="UP000199036">
    <property type="component" value="Unassembled WGS sequence"/>
</dbReference>
<name>A0A1I5A409_9FLAO</name>
<dbReference type="AlphaFoldDB" id="A0A1I5A409"/>